<feature type="transmembrane region" description="Helical" evidence="1">
    <location>
        <begin position="192"/>
        <end position="217"/>
    </location>
</feature>
<evidence type="ECO:0000256" key="1">
    <source>
        <dbReference type="SAM" id="Phobius"/>
    </source>
</evidence>
<keyword evidence="1" id="KW-0472">Membrane</keyword>
<evidence type="ECO:0000313" key="3">
    <source>
        <dbReference type="Proteomes" id="UP000249354"/>
    </source>
</evidence>
<sequence>MAKLSAELQRYFLADGGAVPASATPIPMDATPLPTTTAALGDRNAPVTLNEILEIAGERTFGFLFVLLALPSALPIPAPGYSVPFGIVMLLLAVQMIAGSEQPWLPEKFRKKGFERKQVQGLLRKGIPWLQKIELVARPRLTPVCTSRLGRTIIGCAIALMSISMMIPIPLTNTLPAIGIFVTGFGLLDDDGAISLAGLTICAIAAATTSTILYLIYRLGLAGMEQAVEAAKNWVKP</sequence>
<evidence type="ECO:0008006" key="4">
    <source>
        <dbReference type="Google" id="ProtNLM"/>
    </source>
</evidence>
<dbReference type="PANTHER" id="PTHR41795:SF1">
    <property type="entry name" value="EXOPOLYSACCHARIDE SYNTHESIS PROTEIN"/>
    <property type="match status" value="1"/>
</dbReference>
<dbReference type="Proteomes" id="UP000249354">
    <property type="component" value="Unassembled WGS sequence"/>
</dbReference>
<dbReference type="PANTHER" id="PTHR41795">
    <property type="entry name" value="EXOPOLYSACCHARIDE SYNTHESIS PROTEIN"/>
    <property type="match status" value="1"/>
</dbReference>
<keyword evidence="1" id="KW-1133">Transmembrane helix</keyword>
<dbReference type="InterPro" id="IPR010331">
    <property type="entry name" value="ExoD"/>
</dbReference>
<accession>A0A2W4TZA2</accession>
<reference evidence="2 3" key="2">
    <citation type="submission" date="2018-06" db="EMBL/GenBank/DDBJ databases">
        <title>Metagenomic assembly of (sub)arctic Cyanobacteria and their associated microbiome from non-axenic cultures.</title>
        <authorList>
            <person name="Baurain D."/>
        </authorList>
    </citation>
    <scope>NUCLEOTIDE SEQUENCE [LARGE SCALE GENOMIC DNA]</scope>
    <source>
        <strain evidence="2">ULC129bin1</strain>
    </source>
</reference>
<dbReference type="EMBL" id="QBMC01000110">
    <property type="protein sequence ID" value="PZO14336.1"/>
    <property type="molecule type" value="Genomic_DNA"/>
</dbReference>
<comment type="caution">
    <text evidence="2">The sequence shown here is derived from an EMBL/GenBank/DDBJ whole genome shotgun (WGS) entry which is preliminary data.</text>
</comment>
<gene>
    <name evidence="2" type="ORF">DCF25_15040</name>
</gene>
<keyword evidence="1" id="KW-0812">Transmembrane</keyword>
<dbReference type="AlphaFoldDB" id="A0A2W4TZA2"/>
<evidence type="ECO:0000313" key="2">
    <source>
        <dbReference type="EMBL" id="PZO14336.1"/>
    </source>
</evidence>
<protein>
    <recommendedName>
        <fullName evidence="4">Exopolysaccharide biosynthesis protein</fullName>
    </recommendedName>
</protein>
<organism evidence="2 3">
    <name type="scientific">Leptolyngbya foveolarum</name>
    <dbReference type="NCBI Taxonomy" id="47253"/>
    <lineage>
        <taxon>Bacteria</taxon>
        <taxon>Bacillati</taxon>
        <taxon>Cyanobacteriota</taxon>
        <taxon>Cyanophyceae</taxon>
        <taxon>Leptolyngbyales</taxon>
        <taxon>Leptolyngbyaceae</taxon>
        <taxon>Leptolyngbya group</taxon>
        <taxon>Leptolyngbya</taxon>
    </lineage>
</organism>
<reference evidence="3" key="1">
    <citation type="submission" date="2018-04" db="EMBL/GenBank/DDBJ databases">
        <authorList>
            <person name="Cornet L."/>
        </authorList>
    </citation>
    <scope>NUCLEOTIDE SEQUENCE [LARGE SCALE GENOMIC DNA]</scope>
</reference>
<name>A0A2W4TZA2_9CYAN</name>
<dbReference type="Pfam" id="PF06055">
    <property type="entry name" value="ExoD"/>
    <property type="match status" value="1"/>
</dbReference>
<proteinExistence type="predicted"/>
<feature type="transmembrane region" description="Helical" evidence="1">
    <location>
        <begin position="149"/>
        <end position="172"/>
    </location>
</feature>